<keyword evidence="1 2" id="KW-0175">Coiled coil</keyword>
<evidence type="ECO:0000313" key="4">
    <source>
        <dbReference type="EMBL" id="VFQ95304.1"/>
    </source>
</evidence>
<dbReference type="InterPro" id="IPR008974">
    <property type="entry name" value="TRAF-like"/>
</dbReference>
<keyword evidence="5" id="KW-1185">Reference proteome</keyword>
<dbReference type="EMBL" id="OOIL02005599">
    <property type="protein sequence ID" value="VFQ95304.1"/>
    <property type="molecule type" value="Genomic_DNA"/>
</dbReference>
<dbReference type="PROSITE" id="PS50144">
    <property type="entry name" value="MATH"/>
    <property type="match status" value="1"/>
</dbReference>
<evidence type="ECO:0000259" key="3">
    <source>
        <dbReference type="PROSITE" id="PS50144"/>
    </source>
</evidence>
<dbReference type="Gene3D" id="2.60.210.10">
    <property type="entry name" value="Apoptosis, Tumor Necrosis Factor Receptor Associated Protein 2, Chain A"/>
    <property type="match status" value="1"/>
</dbReference>
<evidence type="ECO:0000256" key="1">
    <source>
        <dbReference type="ARBA" id="ARBA00023054"/>
    </source>
</evidence>
<dbReference type="SUPFAM" id="SSF49599">
    <property type="entry name" value="TRAF domain-like"/>
    <property type="match status" value="1"/>
</dbReference>
<gene>
    <name evidence="4" type="ORF">CCAM_LOCUS37080</name>
</gene>
<dbReference type="PANTHER" id="PTHR46236:SF35">
    <property type="entry name" value="MATH DOMAIN-CONTAINING PROTEIN"/>
    <property type="match status" value="1"/>
</dbReference>
<evidence type="ECO:0000313" key="5">
    <source>
        <dbReference type="Proteomes" id="UP000595140"/>
    </source>
</evidence>
<organism evidence="4 5">
    <name type="scientific">Cuscuta campestris</name>
    <dbReference type="NCBI Taxonomy" id="132261"/>
    <lineage>
        <taxon>Eukaryota</taxon>
        <taxon>Viridiplantae</taxon>
        <taxon>Streptophyta</taxon>
        <taxon>Embryophyta</taxon>
        <taxon>Tracheophyta</taxon>
        <taxon>Spermatophyta</taxon>
        <taxon>Magnoliopsida</taxon>
        <taxon>eudicotyledons</taxon>
        <taxon>Gunneridae</taxon>
        <taxon>Pentapetalae</taxon>
        <taxon>asterids</taxon>
        <taxon>lamiids</taxon>
        <taxon>Solanales</taxon>
        <taxon>Convolvulaceae</taxon>
        <taxon>Cuscuteae</taxon>
        <taxon>Cuscuta</taxon>
        <taxon>Cuscuta subgen. Grammica</taxon>
        <taxon>Cuscuta sect. Cleistogrammica</taxon>
    </lineage>
</organism>
<dbReference type="Pfam" id="PF22486">
    <property type="entry name" value="MATH_2"/>
    <property type="match status" value="1"/>
</dbReference>
<sequence length="372" mass="42815">MDNLLSKFTWRIENFSQLEAEKLESLPFVVNENKLMLRLYPKGRDADQHLSLFLCVANSYSLPAEWSIPTKYSLSIINQIDPSKTIKREPEKTFHSGVGWGSSRFIELGKLHDKREGYLVEDTCLIEAEVYVSPPSKDNDSDSSVDVDPIQCVYIEAQSFLESLPESPICNSTPNAPTCEMPLFIKRDATFARQILYKLMSHRLDDLADPEHESAMMSSLSTLTDHLHLFRDAQAQEIVKLKATFPQTMQEWRESFQVKKNTSVHPWSTFEKAKCFLQELVKAEDEIKIELEDLSKKETELEAQLEVIQSKSQLLKEEREEISKQMKIFWSLALDKVSKIGLKNVKVDSANQLLEQRLKLKWVAMRHLFGIG</sequence>
<reference evidence="4 5" key="1">
    <citation type="submission" date="2018-04" db="EMBL/GenBank/DDBJ databases">
        <authorList>
            <person name="Vogel A."/>
        </authorList>
    </citation>
    <scope>NUCLEOTIDE SEQUENCE [LARGE SCALE GENOMIC DNA]</scope>
</reference>
<dbReference type="Proteomes" id="UP000595140">
    <property type="component" value="Unassembled WGS sequence"/>
</dbReference>
<feature type="coiled-coil region" evidence="2">
    <location>
        <begin position="277"/>
        <end position="325"/>
    </location>
</feature>
<dbReference type="AlphaFoldDB" id="A0A484N5Q7"/>
<protein>
    <recommendedName>
        <fullName evidence="3">MATH domain-containing protein</fullName>
    </recommendedName>
</protein>
<proteinExistence type="predicted"/>
<dbReference type="CDD" id="cd00121">
    <property type="entry name" value="MATH"/>
    <property type="match status" value="1"/>
</dbReference>
<feature type="domain" description="MATH" evidence="3">
    <location>
        <begin position="5"/>
        <end position="130"/>
    </location>
</feature>
<dbReference type="SMART" id="SM00061">
    <property type="entry name" value="MATH"/>
    <property type="match status" value="1"/>
</dbReference>
<dbReference type="InterPro" id="IPR050804">
    <property type="entry name" value="MCC"/>
</dbReference>
<name>A0A484N5Q7_9ASTE</name>
<dbReference type="PANTHER" id="PTHR46236">
    <property type="entry name" value="TRAF-LIKE SUPERFAMILY PROTEIN"/>
    <property type="match status" value="1"/>
</dbReference>
<dbReference type="OrthoDB" id="289038at2759"/>
<accession>A0A484N5Q7</accession>
<dbReference type="InterPro" id="IPR002083">
    <property type="entry name" value="MATH/TRAF_dom"/>
</dbReference>
<evidence type="ECO:0000256" key="2">
    <source>
        <dbReference type="SAM" id="Coils"/>
    </source>
</evidence>